<dbReference type="CDD" id="cd17535">
    <property type="entry name" value="REC_NarL-like"/>
    <property type="match status" value="1"/>
</dbReference>
<dbReference type="EMBL" id="CP001854">
    <property type="protein sequence ID" value="ADB52134.1"/>
    <property type="molecule type" value="Genomic_DNA"/>
</dbReference>
<dbReference type="Pfam" id="PF00072">
    <property type="entry name" value="Response_reg"/>
    <property type="match status" value="1"/>
</dbReference>
<feature type="domain" description="HTH luxR-type" evidence="6">
    <location>
        <begin position="144"/>
        <end position="209"/>
    </location>
</feature>
<proteinExistence type="predicted"/>
<keyword evidence="3" id="KW-0238">DNA-binding</keyword>
<dbReference type="GO" id="GO:0003677">
    <property type="term" value="F:DNA binding"/>
    <property type="evidence" value="ECO:0007669"/>
    <property type="project" value="UniProtKB-KW"/>
</dbReference>
<keyword evidence="4" id="KW-0804">Transcription</keyword>
<evidence type="ECO:0000313" key="9">
    <source>
        <dbReference type="Proteomes" id="UP000008229"/>
    </source>
</evidence>
<dbReference type="Pfam" id="PF00196">
    <property type="entry name" value="GerE"/>
    <property type="match status" value="1"/>
</dbReference>
<dbReference type="Gene3D" id="3.40.50.2300">
    <property type="match status" value="1"/>
</dbReference>
<dbReference type="SUPFAM" id="SSF46894">
    <property type="entry name" value="C-terminal effector domain of the bipartite response regulators"/>
    <property type="match status" value="1"/>
</dbReference>
<keyword evidence="2" id="KW-0805">Transcription regulation</keyword>
<dbReference type="InterPro" id="IPR039420">
    <property type="entry name" value="WalR-like"/>
</dbReference>
<dbReference type="InterPro" id="IPR011006">
    <property type="entry name" value="CheY-like_superfamily"/>
</dbReference>
<feature type="modified residue" description="4-aspartylphosphate" evidence="5">
    <location>
        <position position="52"/>
    </location>
</feature>
<dbReference type="SMART" id="SM00448">
    <property type="entry name" value="REC"/>
    <property type="match status" value="1"/>
</dbReference>
<dbReference type="OrthoDB" id="9808843at2"/>
<dbReference type="InterPro" id="IPR016032">
    <property type="entry name" value="Sig_transdc_resp-reg_C-effctor"/>
</dbReference>
<protein>
    <submittedName>
        <fullName evidence="8">Two component transcriptional regulator, LuxR family</fullName>
    </submittedName>
</protein>
<reference evidence="9" key="2">
    <citation type="submission" date="2010-01" db="EMBL/GenBank/DDBJ databases">
        <title>The complete genome of Conexibacter woesei DSM 14684.</title>
        <authorList>
            <consortium name="US DOE Joint Genome Institute (JGI-PGF)"/>
            <person name="Lucas S."/>
            <person name="Copeland A."/>
            <person name="Lapidus A."/>
            <person name="Glavina del Rio T."/>
            <person name="Dalin E."/>
            <person name="Tice H."/>
            <person name="Bruce D."/>
            <person name="Goodwin L."/>
            <person name="Pitluck S."/>
            <person name="Kyrpides N."/>
            <person name="Mavromatis K."/>
            <person name="Ivanova N."/>
            <person name="Mikhailova N."/>
            <person name="Chertkov O."/>
            <person name="Brettin T."/>
            <person name="Detter J.C."/>
            <person name="Han C."/>
            <person name="Larimer F."/>
            <person name="Land M."/>
            <person name="Hauser L."/>
            <person name="Markowitz V."/>
            <person name="Cheng J.-F."/>
            <person name="Hugenholtz P."/>
            <person name="Woyke T."/>
            <person name="Wu D."/>
            <person name="Pukall R."/>
            <person name="Steenblock K."/>
            <person name="Schneider S."/>
            <person name="Klenk H.-P."/>
            <person name="Eisen J.A."/>
        </authorList>
    </citation>
    <scope>NUCLEOTIDE SEQUENCE [LARGE SCALE GENOMIC DNA]</scope>
    <source>
        <strain evidence="9">DSM 14684 / CIP 108061 / JCM 11494 / NBRC 100937 / ID131577</strain>
    </source>
</reference>
<dbReference type="InterPro" id="IPR001789">
    <property type="entry name" value="Sig_transdc_resp-reg_receiver"/>
</dbReference>
<dbReference type="PROSITE" id="PS50043">
    <property type="entry name" value="HTH_LUXR_2"/>
    <property type="match status" value="1"/>
</dbReference>
<dbReference type="PROSITE" id="PS50110">
    <property type="entry name" value="RESPONSE_REGULATORY"/>
    <property type="match status" value="1"/>
</dbReference>
<dbReference type="PANTHER" id="PTHR43214">
    <property type="entry name" value="TWO-COMPONENT RESPONSE REGULATOR"/>
    <property type="match status" value="1"/>
</dbReference>
<dbReference type="PANTHER" id="PTHR43214:SF24">
    <property type="entry name" value="TRANSCRIPTIONAL REGULATORY PROTEIN NARL-RELATED"/>
    <property type="match status" value="1"/>
</dbReference>
<dbReference type="RefSeq" id="WP_012935185.1">
    <property type="nucleotide sequence ID" value="NC_013739.1"/>
</dbReference>
<accession>D3F1H1</accession>
<dbReference type="SUPFAM" id="SSF52172">
    <property type="entry name" value="CheY-like"/>
    <property type="match status" value="1"/>
</dbReference>
<dbReference type="SMART" id="SM00421">
    <property type="entry name" value="HTH_LUXR"/>
    <property type="match status" value="1"/>
</dbReference>
<dbReference type="AlphaFoldDB" id="D3F1H1"/>
<feature type="domain" description="Response regulatory" evidence="7">
    <location>
        <begin position="2"/>
        <end position="122"/>
    </location>
</feature>
<dbReference type="eggNOG" id="COG2197">
    <property type="taxonomic scope" value="Bacteria"/>
</dbReference>
<evidence type="ECO:0000256" key="2">
    <source>
        <dbReference type="ARBA" id="ARBA00023015"/>
    </source>
</evidence>
<keyword evidence="9" id="KW-1185">Reference proteome</keyword>
<dbReference type="STRING" id="469383.Cwoe_3717"/>
<evidence type="ECO:0000256" key="5">
    <source>
        <dbReference type="PROSITE-ProRule" id="PRU00169"/>
    </source>
</evidence>
<reference evidence="8 9" key="1">
    <citation type="journal article" date="2010" name="Stand. Genomic Sci.">
        <title>Complete genome sequence of Conexibacter woesei type strain (ID131577).</title>
        <authorList>
            <person name="Pukall R."/>
            <person name="Lapidus A."/>
            <person name="Glavina Del Rio T."/>
            <person name="Copeland A."/>
            <person name="Tice H."/>
            <person name="Cheng J.-F."/>
            <person name="Lucas S."/>
            <person name="Chen F."/>
            <person name="Nolan M."/>
            <person name="Bruce D."/>
            <person name="Goodwin L."/>
            <person name="Pitluck S."/>
            <person name="Mavromatis K."/>
            <person name="Ivanova N."/>
            <person name="Ovchinnikova G."/>
            <person name="Pati A."/>
            <person name="Chen A."/>
            <person name="Palaniappan K."/>
            <person name="Land M."/>
            <person name="Hauser L."/>
            <person name="Chang Y.-J."/>
            <person name="Jeffries C.D."/>
            <person name="Chain P."/>
            <person name="Meincke L."/>
            <person name="Sims D."/>
            <person name="Brettin T."/>
            <person name="Detter J.C."/>
            <person name="Rohde M."/>
            <person name="Goeker M."/>
            <person name="Bristow J."/>
            <person name="Eisen J.A."/>
            <person name="Markowitz V."/>
            <person name="Kyrpides N.C."/>
            <person name="Klenk H.-P."/>
            <person name="Hugenholtz P."/>
        </authorList>
    </citation>
    <scope>NUCLEOTIDE SEQUENCE [LARGE SCALE GENOMIC DNA]</scope>
    <source>
        <strain evidence="9">DSM 14684 / CIP 108061 / JCM 11494 / NBRC 100937 / ID131577</strain>
    </source>
</reference>
<evidence type="ECO:0000256" key="1">
    <source>
        <dbReference type="ARBA" id="ARBA00022553"/>
    </source>
</evidence>
<keyword evidence="1 5" id="KW-0597">Phosphoprotein</keyword>
<evidence type="ECO:0000313" key="8">
    <source>
        <dbReference type="EMBL" id="ADB52134.1"/>
    </source>
</evidence>
<evidence type="ECO:0000256" key="3">
    <source>
        <dbReference type="ARBA" id="ARBA00023125"/>
    </source>
</evidence>
<dbReference type="HOGENOM" id="CLU_000445_90_0_11"/>
<dbReference type="Proteomes" id="UP000008229">
    <property type="component" value="Chromosome"/>
</dbReference>
<dbReference type="PRINTS" id="PR00038">
    <property type="entry name" value="HTHLUXR"/>
</dbReference>
<evidence type="ECO:0000259" key="6">
    <source>
        <dbReference type="PROSITE" id="PS50043"/>
    </source>
</evidence>
<dbReference type="InterPro" id="IPR058245">
    <property type="entry name" value="NreC/VraR/RcsB-like_REC"/>
</dbReference>
<dbReference type="InterPro" id="IPR000792">
    <property type="entry name" value="Tscrpt_reg_LuxR_C"/>
</dbReference>
<gene>
    <name evidence="8" type="ordered locus">Cwoe_3717</name>
</gene>
<sequence length="217" mass="23585">MRVVIAEDSVLLREGIARLLEEAGHDVVGQAGDAEDLVRKVTAHRPDIAIVDVRMPPTNTDDGLRAALQLRQQMPETSVLVLSQYVEERYAHELIGGGAAGVGYLLKDRVADVDRFVDAVSRVGDGGSALDPEVVAQLLGRRRRDDPLEALTPREREVLGLISEGRSNSAIAAELVVTERAVEKHVTSIFGKLDLPPAAQDHRRVLAVLRYLGAPRP</sequence>
<evidence type="ECO:0000256" key="4">
    <source>
        <dbReference type="ARBA" id="ARBA00023163"/>
    </source>
</evidence>
<dbReference type="CDD" id="cd06170">
    <property type="entry name" value="LuxR_C_like"/>
    <property type="match status" value="1"/>
</dbReference>
<evidence type="ECO:0000259" key="7">
    <source>
        <dbReference type="PROSITE" id="PS50110"/>
    </source>
</evidence>
<dbReference type="GO" id="GO:0006355">
    <property type="term" value="P:regulation of DNA-templated transcription"/>
    <property type="evidence" value="ECO:0007669"/>
    <property type="project" value="InterPro"/>
</dbReference>
<dbReference type="GO" id="GO:0000160">
    <property type="term" value="P:phosphorelay signal transduction system"/>
    <property type="evidence" value="ECO:0007669"/>
    <property type="project" value="InterPro"/>
</dbReference>
<organism evidence="8 9">
    <name type="scientific">Conexibacter woesei (strain DSM 14684 / CCUG 47730 / CIP 108061 / JCM 11494 / NBRC 100937 / ID131577)</name>
    <dbReference type="NCBI Taxonomy" id="469383"/>
    <lineage>
        <taxon>Bacteria</taxon>
        <taxon>Bacillati</taxon>
        <taxon>Actinomycetota</taxon>
        <taxon>Thermoleophilia</taxon>
        <taxon>Solirubrobacterales</taxon>
        <taxon>Conexibacteraceae</taxon>
        <taxon>Conexibacter</taxon>
    </lineage>
</organism>
<dbReference type="KEGG" id="cwo:Cwoe_3717"/>
<name>D3F1H1_CONWI</name>